<dbReference type="Proteomes" id="UP001163293">
    <property type="component" value="Chromosome"/>
</dbReference>
<protein>
    <submittedName>
        <fullName evidence="1">Uncharacterized protein</fullName>
    </submittedName>
</protein>
<evidence type="ECO:0000313" key="2">
    <source>
        <dbReference type="Proteomes" id="UP001163293"/>
    </source>
</evidence>
<evidence type="ECO:0000313" key="1">
    <source>
        <dbReference type="EMBL" id="UYV96067.1"/>
    </source>
</evidence>
<keyword evidence="2" id="KW-1185">Reference proteome</keyword>
<proteinExistence type="predicted"/>
<organism evidence="1 2">
    <name type="scientific">Paenarthrobacter ureafaciens</name>
    <dbReference type="NCBI Taxonomy" id="37931"/>
    <lineage>
        <taxon>Bacteria</taxon>
        <taxon>Bacillati</taxon>
        <taxon>Actinomycetota</taxon>
        <taxon>Actinomycetes</taxon>
        <taxon>Micrococcales</taxon>
        <taxon>Micrococcaceae</taxon>
        <taxon>Paenarthrobacter</taxon>
    </lineage>
</organism>
<reference evidence="1" key="1">
    <citation type="submission" date="2022-07" db="EMBL/GenBank/DDBJ databases">
        <authorList>
            <person name="Wu T."/>
        </authorList>
    </citation>
    <scope>NUCLEOTIDE SEQUENCE</scope>
    <source>
        <strain evidence="1">SD-1</strain>
    </source>
</reference>
<gene>
    <name evidence="1" type="ORF">NL394_13355</name>
</gene>
<dbReference type="AlphaFoldDB" id="A0AAX3EFW4"/>
<dbReference type="RefSeq" id="WP_069695075.1">
    <property type="nucleotide sequence ID" value="NZ_CP043010.1"/>
</dbReference>
<dbReference type="EMBL" id="CP101185">
    <property type="protein sequence ID" value="UYV96067.1"/>
    <property type="molecule type" value="Genomic_DNA"/>
</dbReference>
<sequence length="106" mass="11416">MDQTVAPPAIKHNVAVDFGVIALTGTLHHDDARRALVLLTDEGPERISVNLEAYGLVAEPGRVFVKDWSEHVGLAERLQQAGLVRIVRSVAVGPFASTAHEVEVTL</sequence>
<name>A0AAX3EFW4_PAEUR</name>
<accession>A0AAX3EFW4</accession>